<dbReference type="SUPFAM" id="SSF56281">
    <property type="entry name" value="Metallo-hydrolase/oxidoreductase"/>
    <property type="match status" value="1"/>
</dbReference>
<dbReference type="Gene3D" id="3.60.15.10">
    <property type="entry name" value="Ribonuclease Z/Hydroxyacylglutathione hydrolase-like"/>
    <property type="match status" value="1"/>
</dbReference>
<dbReference type="AlphaFoldDB" id="A0A6J4T277"/>
<evidence type="ECO:0000259" key="1">
    <source>
        <dbReference type="SMART" id="SM00849"/>
    </source>
</evidence>
<dbReference type="EMBL" id="CADCVR010000084">
    <property type="protein sequence ID" value="CAA9512142.1"/>
    <property type="molecule type" value="Genomic_DNA"/>
</dbReference>
<dbReference type="InterPro" id="IPR036866">
    <property type="entry name" value="RibonucZ/Hydroxyglut_hydro"/>
</dbReference>
<dbReference type="CDD" id="cd07721">
    <property type="entry name" value="yflN-like_MBL-fold"/>
    <property type="match status" value="1"/>
</dbReference>
<sequence>MHEIAPDVFHLPLVPRDGINAYLVGDVIVDAGLAGSAKKIVKAVAGRPLRAHALTHAHVDHAGGSRRLVDTLELPLWASAGDAGDVTTGEPALATSRLRPLLAFASGFDGVDVARELREGDEVAAGFVVVELPGHSPGHVGYWRESDRVLLTGDVLTNMSLVSTAVGLRLPPDILTIDSGRNRASARRVAALEPSVVGFGHGPVLRDAAPALAAFVARMR</sequence>
<evidence type="ECO:0000313" key="2">
    <source>
        <dbReference type="EMBL" id="CAA9512142.1"/>
    </source>
</evidence>
<reference evidence="2" key="1">
    <citation type="submission" date="2020-02" db="EMBL/GenBank/DDBJ databases">
        <authorList>
            <person name="Meier V. D."/>
        </authorList>
    </citation>
    <scope>NUCLEOTIDE SEQUENCE</scope>
    <source>
        <strain evidence="2">AVDCRST_MAG53</strain>
    </source>
</reference>
<dbReference type="Pfam" id="PF00753">
    <property type="entry name" value="Lactamase_B"/>
    <property type="match status" value="1"/>
</dbReference>
<feature type="domain" description="Metallo-beta-lactamase" evidence="1">
    <location>
        <begin position="18"/>
        <end position="201"/>
    </location>
</feature>
<name>A0A6J4T277_9ACTN</name>
<dbReference type="InterPro" id="IPR001279">
    <property type="entry name" value="Metallo-B-lactamas"/>
</dbReference>
<organism evidence="2">
    <name type="scientific">uncultured Solirubrobacteraceae bacterium</name>
    <dbReference type="NCBI Taxonomy" id="1162706"/>
    <lineage>
        <taxon>Bacteria</taxon>
        <taxon>Bacillati</taxon>
        <taxon>Actinomycetota</taxon>
        <taxon>Thermoleophilia</taxon>
        <taxon>Solirubrobacterales</taxon>
        <taxon>Solirubrobacteraceae</taxon>
        <taxon>environmental samples</taxon>
    </lineage>
</organism>
<dbReference type="PANTHER" id="PTHR42951">
    <property type="entry name" value="METALLO-BETA-LACTAMASE DOMAIN-CONTAINING"/>
    <property type="match status" value="1"/>
</dbReference>
<proteinExistence type="predicted"/>
<protein>
    <submittedName>
        <fullName evidence="2">Beta-lactamase domain protein</fullName>
    </submittedName>
</protein>
<dbReference type="InterPro" id="IPR050855">
    <property type="entry name" value="NDM-1-like"/>
</dbReference>
<dbReference type="SMART" id="SM00849">
    <property type="entry name" value="Lactamase_B"/>
    <property type="match status" value="1"/>
</dbReference>
<gene>
    <name evidence="2" type="ORF">AVDCRST_MAG53-2698</name>
</gene>
<accession>A0A6J4T277</accession>
<dbReference type="PANTHER" id="PTHR42951:SF17">
    <property type="entry name" value="METALLO-BETA-LACTAMASE DOMAIN-CONTAINING PROTEIN"/>
    <property type="match status" value="1"/>
</dbReference>